<proteinExistence type="predicted"/>
<reference evidence="1" key="1">
    <citation type="journal article" date="2023" name="Science">
        <title>Genome structures resolve the early diversification of teleost fishes.</title>
        <authorList>
            <person name="Parey E."/>
            <person name="Louis A."/>
            <person name="Montfort J."/>
            <person name="Bouchez O."/>
            <person name="Roques C."/>
            <person name="Iampietro C."/>
            <person name="Lluch J."/>
            <person name="Castinel A."/>
            <person name="Donnadieu C."/>
            <person name="Desvignes T."/>
            <person name="Floi Bucao C."/>
            <person name="Jouanno E."/>
            <person name="Wen M."/>
            <person name="Mejri S."/>
            <person name="Dirks R."/>
            <person name="Jansen H."/>
            <person name="Henkel C."/>
            <person name="Chen W.J."/>
            <person name="Zahm M."/>
            <person name="Cabau C."/>
            <person name="Klopp C."/>
            <person name="Thompson A.W."/>
            <person name="Robinson-Rechavi M."/>
            <person name="Braasch I."/>
            <person name="Lecointre G."/>
            <person name="Bobe J."/>
            <person name="Postlethwait J.H."/>
            <person name="Berthelot C."/>
            <person name="Roest Crollius H."/>
            <person name="Guiguen Y."/>
        </authorList>
    </citation>
    <scope>NUCLEOTIDE SEQUENCE</scope>
    <source>
        <strain evidence="1">WJC10195</strain>
    </source>
</reference>
<organism evidence="1 2">
    <name type="scientific">Synaphobranchus kaupii</name>
    <name type="common">Kaup's arrowtooth eel</name>
    <dbReference type="NCBI Taxonomy" id="118154"/>
    <lineage>
        <taxon>Eukaryota</taxon>
        <taxon>Metazoa</taxon>
        <taxon>Chordata</taxon>
        <taxon>Craniata</taxon>
        <taxon>Vertebrata</taxon>
        <taxon>Euteleostomi</taxon>
        <taxon>Actinopterygii</taxon>
        <taxon>Neopterygii</taxon>
        <taxon>Teleostei</taxon>
        <taxon>Anguilliformes</taxon>
        <taxon>Synaphobranchidae</taxon>
        <taxon>Synaphobranchus</taxon>
    </lineage>
</organism>
<evidence type="ECO:0000313" key="2">
    <source>
        <dbReference type="Proteomes" id="UP001152622"/>
    </source>
</evidence>
<accession>A0A9Q1FIT1</accession>
<protein>
    <submittedName>
        <fullName evidence="1">Uncharacterized protein</fullName>
    </submittedName>
</protein>
<gene>
    <name evidence="1" type="ORF">SKAU_G00162500</name>
</gene>
<dbReference type="Proteomes" id="UP001152622">
    <property type="component" value="Chromosome 5"/>
</dbReference>
<dbReference type="AlphaFoldDB" id="A0A9Q1FIT1"/>
<dbReference type="EMBL" id="JAINUF010000005">
    <property type="protein sequence ID" value="KAJ8359725.1"/>
    <property type="molecule type" value="Genomic_DNA"/>
</dbReference>
<evidence type="ECO:0000313" key="1">
    <source>
        <dbReference type="EMBL" id="KAJ8359725.1"/>
    </source>
</evidence>
<keyword evidence="2" id="KW-1185">Reference proteome</keyword>
<comment type="caution">
    <text evidence="1">The sequence shown here is derived from an EMBL/GenBank/DDBJ whole genome shotgun (WGS) entry which is preliminary data.</text>
</comment>
<sequence length="82" mass="8710">MVATFISGWDLVAEELTTGCNTNGEHLKDSSSALTLHLSSPVLRCHYDGMLIPLALASPYPMNPRSAGQEACSILCCSDPSL</sequence>
<name>A0A9Q1FIT1_SYNKA</name>